<dbReference type="EC" id="2.4.1.122" evidence="5"/>
<keyword evidence="3 5" id="KW-0808">Transferase</keyword>
<evidence type="ECO:0000259" key="4">
    <source>
        <dbReference type="Pfam" id="PF00535"/>
    </source>
</evidence>
<dbReference type="AlphaFoldDB" id="A0A2R8C285"/>
<organism evidence="5 6">
    <name type="scientific">Palleronia abyssalis</name>
    <dbReference type="NCBI Taxonomy" id="1501240"/>
    <lineage>
        <taxon>Bacteria</taxon>
        <taxon>Pseudomonadati</taxon>
        <taxon>Pseudomonadota</taxon>
        <taxon>Alphaproteobacteria</taxon>
        <taxon>Rhodobacterales</taxon>
        <taxon>Roseobacteraceae</taxon>
        <taxon>Palleronia</taxon>
    </lineage>
</organism>
<sequence length="345" mass="39212">MKQQTGSPRVSVLMAAYNAEKFLDEAIQDILRQTYKDFEFIIVEDGSTDGTLAKLRTYAAGDPRILVVENTENRGLPVSLNIGLEHCRAPIVARADADDRYMPDRLQQQLAFMDRNPQVGLLSCAVEKIDENGTHLLTQTFPREDGEIRIRELFVNCISHPGAMFRRDLVLEVGGYDPAYRNAQDADLWLRLRRKTKTANLRAPLVKYRKHGASAVQTRSEDKKLLSLGIRQRALAEYLGRDVGLDEAAAMVDAFWFRRGHQVAPERVLEGLRGLQEVWAQARLHETNATVRFFRRSVSDALVCHARGYSDRALRLRLLTEAVKWHPATAARQVRHTLWRKTVGV</sequence>
<evidence type="ECO:0000313" key="6">
    <source>
        <dbReference type="Proteomes" id="UP000244912"/>
    </source>
</evidence>
<comment type="similarity">
    <text evidence="1">Belongs to the glycosyltransferase 2 family.</text>
</comment>
<reference evidence="5 6" key="1">
    <citation type="submission" date="2018-03" db="EMBL/GenBank/DDBJ databases">
        <authorList>
            <person name="Keele B.F."/>
        </authorList>
    </citation>
    <scope>NUCLEOTIDE SEQUENCE [LARGE SCALE GENOMIC DNA]</scope>
    <source>
        <strain evidence="5 6">CECT 8504</strain>
    </source>
</reference>
<dbReference type="InterPro" id="IPR001173">
    <property type="entry name" value="Glyco_trans_2-like"/>
</dbReference>
<dbReference type="Proteomes" id="UP000244912">
    <property type="component" value="Unassembled WGS sequence"/>
</dbReference>
<dbReference type="Pfam" id="PF00535">
    <property type="entry name" value="Glycos_transf_2"/>
    <property type="match status" value="1"/>
</dbReference>
<evidence type="ECO:0000313" key="5">
    <source>
        <dbReference type="EMBL" id="SPJ26500.1"/>
    </source>
</evidence>
<accession>A0A2R8C285</accession>
<evidence type="ECO:0000256" key="2">
    <source>
        <dbReference type="ARBA" id="ARBA00022676"/>
    </source>
</evidence>
<gene>
    <name evidence="5" type="primary">wbnJ</name>
    <name evidence="5" type="ORF">PAA8504_04362</name>
</gene>
<dbReference type="Gene3D" id="3.90.550.10">
    <property type="entry name" value="Spore Coat Polysaccharide Biosynthesis Protein SpsA, Chain A"/>
    <property type="match status" value="1"/>
</dbReference>
<dbReference type="InterPro" id="IPR050834">
    <property type="entry name" value="Glycosyltransf_2"/>
</dbReference>
<proteinExistence type="inferred from homology"/>
<dbReference type="InterPro" id="IPR029044">
    <property type="entry name" value="Nucleotide-diphossugar_trans"/>
</dbReference>
<evidence type="ECO:0000256" key="3">
    <source>
        <dbReference type="ARBA" id="ARBA00022679"/>
    </source>
</evidence>
<feature type="domain" description="Glycosyltransferase 2-like" evidence="4">
    <location>
        <begin position="11"/>
        <end position="171"/>
    </location>
</feature>
<keyword evidence="6" id="KW-1185">Reference proteome</keyword>
<dbReference type="SUPFAM" id="SSF53448">
    <property type="entry name" value="Nucleotide-diphospho-sugar transferases"/>
    <property type="match status" value="1"/>
</dbReference>
<dbReference type="EMBL" id="ONZF01000028">
    <property type="protein sequence ID" value="SPJ26500.1"/>
    <property type="molecule type" value="Genomic_DNA"/>
</dbReference>
<dbReference type="PANTHER" id="PTHR43685:SF5">
    <property type="entry name" value="GLYCOSYLTRANSFERASE EPSE-RELATED"/>
    <property type="match status" value="1"/>
</dbReference>
<dbReference type="GO" id="GO:0016263">
    <property type="term" value="F:glycoprotein-N-acetylgalactosamine 3-beta-galactosyltransferase activity"/>
    <property type="evidence" value="ECO:0007669"/>
    <property type="project" value="UniProtKB-EC"/>
</dbReference>
<protein>
    <submittedName>
        <fullName evidence="5">O-antigen biosynthesis glycosyltransferase WbnJ</fullName>
        <ecNumber evidence="5">2.4.1.122</ecNumber>
    </submittedName>
</protein>
<name>A0A2R8C285_9RHOB</name>
<dbReference type="PANTHER" id="PTHR43685">
    <property type="entry name" value="GLYCOSYLTRANSFERASE"/>
    <property type="match status" value="1"/>
</dbReference>
<keyword evidence="2 5" id="KW-0328">Glycosyltransferase</keyword>
<evidence type="ECO:0000256" key="1">
    <source>
        <dbReference type="ARBA" id="ARBA00006739"/>
    </source>
</evidence>